<dbReference type="AlphaFoldDB" id="A0A0F8X924"/>
<comment type="caution">
    <text evidence="1">The sequence shown here is derived from an EMBL/GenBank/DDBJ whole genome shotgun (WGS) entry which is preliminary data.</text>
</comment>
<dbReference type="EMBL" id="LAZR01064469">
    <property type="protein sequence ID" value="KKK57455.1"/>
    <property type="molecule type" value="Genomic_DNA"/>
</dbReference>
<evidence type="ECO:0000313" key="1">
    <source>
        <dbReference type="EMBL" id="KKK57455.1"/>
    </source>
</evidence>
<organism evidence="1">
    <name type="scientific">marine sediment metagenome</name>
    <dbReference type="NCBI Taxonomy" id="412755"/>
    <lineage>
        <taxon>unclassified sequences</taxon>
        <taxon>metagenomes</taxon>
        <taxon>ecological metagenomes</taxon>
    </lineage>
</organism>
<protein>
    <submittedName>
        <fullName evidence="1">Uncharacterized protein</fullName>
    </submittedName>
</protein>
<sequence>MASIKHDASGRTFEFQDTGQTSPALSSALTVFMSTGQVSPGFEFKEVKSQAPTAAQPKKSLFKRGRSALIKGLTTPLLGPGGTPGSKRGKAFLDFVLPETPAGLAADVALAGASFIPGAAAFTGPALLARRGGKVAKAGKAIAKVLDTPGKQFAARTLAPPVASTVTGVATGQDVGEAA</sequence>
<feature type="non-terminal residue" evidence="1">
    <location>
        <position position="179"/>
    </location>
</feature>
<reference evidence="1" key="1">
    <citation type="journal article" date="2015" name="Nature">
        <title>Complex archaea that bridge the gap between prokaryotes and eukaryotes.</title>
        <authorList>
            <person name="Spang A."/>
            <person name="Saw J.H."/>
            <person name="Jorgensen S.L."/>
            <person name="Zaremba-Niedzwiedzka K."/>
            <person name="Martijn J."/>
            <person name="Lind A.E."/>
            <person name="van Eijk R."/>
            <person name="Schleper C."/>
            <person name="Guy L."/>
            <person name="Ettema T.J."/>
        </authorList>
    </citation>
    <scope>NUCLEOTIDE SEQUENCE</scope>
</reference>
<gene>
    <name evidence="1" type="ORF">LCGC14_3054300</name>
</gene>
<accession>A0A0F8X924</accession>
<proteinExistence type="predicted"/>
<name>A0A0F8X924_9ZZZZ</name>